<evidence type="ECO:0000313" key="3">
    <source>
        <dbReference type="Proteomes" id="UP000199387"/>
    </source>
</evidence>
<gene>
    <name evidence="2" type="ORF">SAMN04488112_102133</name>
</gene>
<feature type="compositionally biased region" description="Polar residues" evidence="1">
    <location>
        <begin position="14"/>
        <end position="33"/>
    </location>
</feature>
<name>A0A1G6IA90_9BACL</name>
<feature type="region of interest" description="Disordered" evidence="1">
    <location>
        <begin position="1"/>
        <end position="33"/>
    </location>
</feature>
<dbReference type="OrthoDB" id="2988329at2"/>
<organism evidence="2 3">
    <name type="scientific">Melghirimyces thermohalophilus</name>
    <dbReference type="NCBI Taxonomy" id="1236220"/>
    <lineage>
        <taxon>Bacteria</taxon>
        <taxon>Bacillati</taxon>
        <taxon>Bacillota</taxon>
        <taxon>Bacilli</taxon>
        <taxon>Bacillales</taxon>
        <taxon>Thermoactinomycetaceae</taxon>
        <taxon>Melghirimyces</taxon>
    </lineage>
</organism>
<evidence type="ECO:0000313" key="2">
    <source>
        <dbReference type="EMBL" id="SDC03303.1"/>
    </source>
</evidence>
<protein>
    <submittedName>
        <fullName evidence="2">Uncharacterized protein</fullName>
    </submittedName>
</protein>
<dbReference type="Proteomes" id="UP000199387">
    <property type="component" value="Unassembled WGS sequence"/>
</dbReference>
<proteinExistence type="predicted"/>
<dbReference type="EMBL" id="FMZA01000002">
    <property type="protein sequence ID" value="SDC03303.1"/>
    <property type="molecule type" value="Genomic_DNA"/>
</dbReference>
<dbReference type="AlphaFoldDB" id="A0A1G6IA90"/>
<keyword evidence="3" id="KW-1185">Reference proteome</keyword>
<evidence type="ECO:0000256" key="1">
    <source>
        <dbReference type="SAM" id="MobiDB-lite"/>
    </source>
</evidence>
<dbReference type="RefSeq" id="WP_091566095.1">
    <property type="nucleotide sequence ID" value="NZ_FMZA01000002.1"/>
</dbReference>
<accession>A0A1G6IA90</accession>
<reference evidence="2 3" key="1">
    <citation type="submission" date="2016-10" db="EMBL/GenBank/DDBJ databases">
        <authorList>
            <person name="de Groot N.N."/>
        </authorList>
    </citation>
    <scope>NUCLEOTIDE SEQUENCE [LARGE SCALE GENOMIC DNA]</scope>
    <source>
        <strain evidence="2 3">DSM 45514</strain>
    </source>
</reference>
<sequence length="176" mass="20031">MDSEHRELEPVNPGGQTAASERNYTSSGPQPHQLHQAQDALFKSLFAESILHTIAGQIERISTINQLPALKSVFEEDLQTGNHSLIAQGCLQRLGCHDWHGTILSQLVDSLYQARRHHRIKRGYLLELKRTAPTDARPAVENWIHWVDYAETLLQEAMIYTQELIGTQAWNRYAPK</sequence>